<feature type="domain" description="Response regulatory" evidence="11">
    <location>
        <begin position="3"/>
        <end position="120"/>
    </location>
</feature>
<keyword evidence="6" id="KW-0238">DNA-binding</keyword>
<dbReference type="Gene3D" id="1.10.10.60">
    <property type="entry name" value="Homeodomain-like"/>
    <property type="match status" value="2"/>
</dbReference>
<dbReference type="PROSITE" id="PS01124">
    <property type="entry name" value="HTH_ARAC_FAMILY_2"/>
    <property type="match status" value="1"/>
</dbReference>
<evidence type="ECO:0000259" key="12">
    <source>
        <dbReference type="PROSITE" id="PS50887"/>
    </source>
</evidence>
<comment type="caution">
    <text evidence="13">The sequence shown here is derived from an EMBL/GenBank/DDBJ whole genome shotgun (WGS) entry which is preliminary data.</text>
</comment>
<evidence type="ECO:0000313" key="14">
    <source>
        <dbReference type="Proteomes" id="UP000680304"/>
    </source>
</evidence>
<keyword evidence="14" id="KW-1185">Reference proteome</keyword>
<dbReference type="InterPro" id="IPR041522">
    <property type="entry name" value="CdaR_GGDEF"/>
</dbReference>
<keyword evidence="4" id="KW-0902">Two-component regulatory system</keyword>
<protein>
    <submittedName>
        <fullName evidence="13">AraC family transcriptional regulator</fullName>
    </submittedName>
</protein>
<evidence type="ECO:0000256" key="3">
    <source>
        <dbReference type="ARBA" id="ARBA00022553"/>
    </source>
</evidence>
<gene>
    <name evidence="13" type="ORF">PACILC2_43870</name>
</gene>
<evidence type="ECO:0000256" key="7">
    <source>
        <dbReference type="ARBA" id="ARBA00023163"/>
    </source>
</evidence>
<dbReference type="PROSITE" id="PS50110">
    <property type="entry name" value="RESPONSE_REGULATORY"/>
    <property type="match status" value="1"/>
</dbReference>
<dbReference type="InterPro" id="IPR018060">
    <property type="entry name" value="HTH_AraC"/>
</dbReference>
<dbReference type="PANTHER" id="PTHR42713:SF3">
    <property type="entry name" value="TRANSCRIPTIONAL REGULATORY PROTEIN HPTR"/>
    <property type="match status" value="1"/>
</dbReference>
<dbReference type="Pfam" id="PF17853">
    <property type="entry name" value="GGDEF_2"/>
    <property type="match status" value="1"/>
</dbReference>
<comment type="subcellular location">
    <subcellularLocation>
        <location evidence="1">Cytoplasm</location>
    </subcellularLocation>
</comment>
<feature type="modified residue" description="4-aspartylphosphate" evidence="8">
    <location>
        <position position="55"/>
    </location>
</feature>
<keyword evidence="3 8" id="KW-0597">Phosphoprotein</keyword>
<dbReference type="InterPro" id="IPR011006">
    <property type="entry name" value="CheY-like_superfamily"/>
</dbReference>
<evidence type="ECO:0000256" key="8">
    <source>
        <dbReference type="PROSITE-ProRule" id="PRU00169"/>
    </source>
</evidence>
<dbReference type="Proteomes" id="UP000680304">
    <property type="component" value="Unassembled WGS sequence"/>
</dbReference>
<dbReference type="InterPro" id="IPR051552">
    <property type="entry name" value="HptR"/>
</dbReference>
<dbReference type="SMART" id="SM00448">
    <property type="entry name" value="REC"/>
    <property type="match status" value="1"/>
</dbReference>
<evidence type="ECO:0000256" key="2">
    <source>
        <dbReference type="ARBA" id="ARBA00022490"/>
    </source>
</evidence>
<evidence type="ECO:0000259" key="11">
    <source>
        <dbReference type="PROSITE" id="PS50110"/>
    </source>
</evidence>
<dbReference type="PROSITE" id="PS50887">
    <property type="entry name" value="GGDEF"/>
    <property type="match status" value="1"/>
</dbReference>
<dbReference type="SUPFAM" id="SSF46689">
    <property type="entry name" value="Homeodomain-like"/>
    <property type="match status" value="2"/>
</dbReference>
<dbReference type="Pfam" id="PF00072">
    <property type="entry name" value="Response_reg"/>
    <property type="match status" value="1"/>
</dbReference>
<dbReference type="SMART" id="SM00342">
    <property type="entry name" value="HTH_ARAC"/>
    <property type="match status" value="1"/>
</dbReference>
<keyword evidence="2" id="KW-0963">Cytoplasm</keyword>
<dbReference type="CDD" id="cd17536">
    <property type="entry name" value="REC_YesN-like"/>
    <property type="match status" value="1"/>
</dbReference>
<evidence type="ECO:0000256" key="5">
    <source>
        <dbReference type="ARBA" id="ARBA00023015"/>
    </source>
</evidence>
<evidence type="ECO:0000256" key="1">
    <source>
        <dbReference type="ARBA" id="ARBA00004496"/>
    </source>
</evidence>
<evidence type="ECO:0000256" key="4">
    <source>
        <dbReference type="ARBA" id="ARBA00023012"/>
    </source>
</evidence>
<dbReference type="Pfam" id="PF12833">
    <property type="entry name" value="HTH_18"/>
    <property type="match status" value="1"/>
</dbReference>
<keyword evidence="5" id="KW-0805">Transcription regulation</keyword>
<organism evidence="13 14">
    <name type="scientific">Paenibacillus cisolokensis</name>
    <dbReference type="NCBI Taxonomy" id="1658519"/>
    <lineage>
        <taxon>Bacteria</taxon>
        <taxon>Bacillati</taxon>
        <taxon>Bacillota</taxon>
        <taxon>Bacilli</taxon>
        <taxon>Bacillales</taxon>
        <taxon>Paenibacillaceae</taxon>
        <taxon>Paenibacillus</taxon>
    </lineage>
</organism>
<evidence type="ECO:0000256" key="6">
    <source>
        <dbReference type="ARBA" id="ARBA00023125"/>
    </source>
</evidence>
<dbReference type="SUPFAM" id="SSF52172">
    <property type="entry name" value="CheY-like"/>
    <property type="match status" value="1"/>
</dbReference>
<evidence type="ECO:0000256" key="9">
    <source>
        <dbReference type="SAM" id="Coils"/>
    </source>
</evidence>
<dbReference type="InterPro" id="IPR000160">
    <property type="entry name" value="GGDEF_dom"/>
</dbReference>
<evidence type="ECO:0000313" key="13">
    <source>
        <dbReference type="EMBL" id="GIQ65819.1"/>
    </source>
</evidence>
<dbReference type="RefSeq" id="WP_213530341.1">
    <property type="nucleotide sequence ID" value="NZ_BOVJ01000155.1"/>
</dbReference>
<feature type="domain" description="GGDEF" evidence="12">
    <location>
        <begin position="179"/>
        <end position="307"/>
    </location>
</feature>
<dbReference type="EMBL" id="BOVJ01000155">
    <property type="protein sequence ID" value="GIQ65819.1"/>
    <property type="molecule type" value="Genomic_DNA"/>
</dbReference>
<dbReference type="InterPro" id="IPR009057">
    <property type="entry name" value="Homeodomain-like_sf"/>
</dbReference>
<keyword evidence="7" id="KW-0804">Transcription</keyword>
<dbReference type="InterPro" id="IPR001789">
    <property type="entry name" value="Sig_transdc_resp-reg_receiver"/>
</dbReference>
<feature type="domain" description="HTH araC/xylS-type" evidence="10">
    <location>
        <begin position="432"/>
        <end position="531"/>
    </location>
</feature>
<feature type="coiled-coil region" evidence="9">
    <location>
        <begin position="109"/>
        <end position="143"/>
    </location>
</feature>
<accession>A0ABQ4NC65</accession>
<evidence type="ECO:0000259" key="10">
    <source>
        <dbReference type="PROSITE" id="PS01124"/>
    </source>
</evidence>
<keyword evidence="9" id="KW-0175">Coiled coil</keyword>
<dbReference type="Gene3D" id="3.40.50.2300">
    <property type="match status" value="1"/>
</dbReference>
<dbReference type="PANTHER" id="PTHR42713">
    <property type="entry name" value="HISTIDINE KINASE-RELATED"/>
    <property type="match status" value="1"/>
</dbReference>
<name>A0ABQ4NC65_9BACL</name>
<reference evidence="13 14" key="1">
    <citation type="submission" date="2021-04" db="EMBL/GenBank/DDBJ databases">
        <title>Draft genome sequence of Paenibacillus cisolokensis, LC2-13A.</title>
        <authorList>
            <person name="Uke A."/>
            <person name="Chhe C."/>
            <person name="Baramee S."/>
            <person name="Kosugi A."/>
        </authorList>
    </citation>
    <scope>NUCLEOTIDE SEQUENCE [LARGE SCALE GENOMIC DNA]</scope>
    <source>
        <strain evidence="13 14">LC2-13A</strain>
    </source>
</reference>
<proteinExistence type="predicted"/>
<sequence length="535" mass="61261">MYDILIVDDEAVVREMILELIDWNSHGFNCVGHCENGMEALEAAIRHRPDVVLTDISMPFMDGLEMARRLAEEHPRCRIVFLTGYDDFEYARQAVKLGADDYIMKPITAAELRALLDRLRTELDEERSRLEDMDRLRRQLNESFPLLRERFLERLVITGMRSGEAEERLAYFGIGLDGPDYIVLAVDPDRFRERDGAEDRELLRFAVFNIVQELAGKQARSAVFRSREERVLAVLSGFPSDELEERAQQLAERVRDAAETYLNITVTVGIGRSVGALQELRRSYLDAVTALEYRLLLGDNRVISITDMEGRESARFFDTAKWERKLVSGIRTGNGEEADEAITETFAHLRTAFPTVERCYIQIQKLIIALIQTVAELGGDETELFGRGTNPFADVYARKTLDEIEEWLKAACRRAIAAVAAARTDFCRLQMLNAETYIRERYGDPELSLKAICQHLHMSTSYFSAEFKRHTGKTFIEYVTAERIAKAKELLKFSDLKTYEIAARVGYKDPHYFSMIFKKATGETPKEHRQKAASE</sequence>